<dbReference type="InterPro" id="IPR000073">
    <property type="entry name" value="AB_hydrolase_1"/>
</dbReference>
<sequence>MTIADRRYIPLQWAETLEQMDGLTVHAVAGDKVHLVAFSMGGYIACRFALANPDQVASLTLIGFCSAGLNQQELQQRQLIIRALDKGQFRPMSAQRLAMMVNPHSPNHQFAQQVVREMEQDLGGSVLKYHLIAASSRPDLTEDLAQAAFPVHIIASECDEVAALGAMQTMHQAIKHSSMQVFSGAGHMLPLEQPKALSLHLQSRI</sequence>
<feature type="domain" description="AB hydrolase-1" evidence="2">
    <location>
        <begin position="30"/>
        <end position="193"/>
    </location>
</feature>
<dbReference type="EMBL" id="BAAAEI010000031">
    <property type="protein sequence ID" value="GAA0374276.1"/>
    <property type="molecule type" value="Genomic_DNA"/>
</dbReference>
<organism evidence="3 4">
    <name type="scientific">Bowmanella denitrificans</name>
    <dbReference type="NCBI Taxonomy" id="366582"/>
    <lineage>
        <taxon>Bacteria</taxon>
        <taxon>Pseudomonadati</taxon>
        <taxon>Pseudomonadota</taxon>
        <taxon>Gammaproteobacteria</taxon>
        <taxon>Alteromonadales</taxon>
        <taxon>Alteromonadaceae</taxon>
        <taxon>Bowmanella</taxon>
    </lineage>
</organism>
<dbReference type="PANTHER" id="PTHR43798">
    <property type="entry name" value="MONOACYLGLYCEROL LIPASE"/>
    <property type="match status" value="1"/>
</dbReference>
<protein>
    <submittedName>
        <fullName evidence="3">Alpha/beta hydrolase</fullName>
    </submittedName>
</protein>
<evidence type="ECO:0000256" key="1">
    <source>
        <dbReference type="ARBA" id="ARBA00022801"/>
    </source>
</evidence>
<comment type="caution">
    <text evidence="3">The sequence shown here is derived from an EMBL/GenBank/DDBJ whole genome shotgun (WGS) entry which is preliminary data.</text>
</comment>
<dbReference type="InterPro" id="IPR029058">
    <property type="entry name" value="AB_hydrolase_fold"/>
</dbReference>
<evidence type="ECO:0000313" key="4">
    <source>
        <dbReference type="Proteomes" id="UP001501757"/>
    </source>
</evidence>
<proteinExistence type="predicted"/>
<accession>A0ABN0XWN6</accession>
<dbReference type="GO" id="GO:0016787">
    <property type="term" value="F:hydrolase activity"/>
    <property type="evidence" value="ECO:0007669"/>
    <property type="project" value="UniProtKB-KW"/>
</dbReference>
<dbReference type="InterPro" id="IPR050266">
    <property type="entry name" value="AB_hydrolase_sf"/>
</dbReference>
<keyword evidence="4" id="KW-1185">Reference proteome</keyword>
<dbReference type="PANTHER" id="PTHR43798:SF31">
    <property type="entry name" value="AB HYDROLASE SUPERFAMILY PROTEIN YCLE"/>
    <property type="match status" value="1"/>
</dbReference>
<name>A0ABN0XWN6_9ALTE</name>
<dbReference type="Pfam" id="PF00561">
    <property type="entry name" value="Abhydrolase_1"/>
    <property type="match status" value="1"/>
</dbReference>
<keyword evidence="1 3" id="KW-0378">Hydrolase</keyword>
<evidence type="ECO:0000313" key="3">
    <source>
        <dbReference type="EMBL" id="GAA0374276.1"/>
    </source>
</evidence>
<evidence type="ECO:0000259" key="2">
    <source>
        <dbReference type="Pfam" id="PF00561"/>
    </source>
</evidence>
<dbReference type="Gene3D" id="3.40.50.1820">
    <property type="entry name" value="alpha/beta hydrolase"/>
    <property type="match status" value="1"/>
</dbReference>
<gene>
    <name evidence="3" type="ORF">GCM10009092_43130</name>
</gene>
<dbReference type="Proteomes" id="UP001501757">
    <property type="component" value="Unassembled WGS sequence"/>
</dbReference>
<reference evidence="3 4" key="1">
    <citation type="journal article" date="2019" name="Int. J. Syst. Evol. Microbiol.">
        <title>The Global Catalogue of Microorganisms (GCM) 10K type strain sequencing project: providing services to taxonomists for standard genome sequencing and annotation.</title>
        <authorList>
            <consortium name="The Broad Institute Genomics Platform"/>
            <consortium name="The Broad Institute Genome Sequencing Center for Infectious Disease"/>
            <person name="Wu L."/>
            <person name="Ma J."/>
        </authorList>
    </citation>
    <scope>NUCLEOTIDE SEQUENCE [LARGE SCALE GENOMIC DNA]</scope>
    <source>
        <strain evidence="3 4">JCM 13378</strain>
    </source>
</reference>
<dbReference type="SUPFAM" id="SSF53474">
    <property type="entry name" value="alpha/beta-Hydrolases"/>
    <property type="match status" value="1"/>
</dbReference>